<dbReference type="GO" id="GO:0019622">
    <property type="term" value="P:3-(3-hydroxy)phenylpropionate catabolic process"/>
    <property type="evidence" value="ECO:0007669"/>
    <property type="project" value="TreeGrafter"/>
</dbReference>
<feature type="domain" description="FAD-binding" evidence="2">
    <location>
        <begin position="6"/>
        <end position="345"/>
    </location>
</feature>
<dbReference type="Proteomes" id="UP000269573">
    <property type="component" value="Unassembled WGS sequence"/>
</dbReference>
<dbReference type="EMBL" id="RHHU01000017">
    <property type="protein sequence ID" value="RNB80534.1"/>
    <property type="molecule type" value="Genomic_DNA"/>
</dbReference>
<dbReference type="SUPFAM" id="SSF51905">
    <property type="entry name" value="FAD/NAD(P)-binding domain"/>
    <property type="match status" value="1"/>
</dbReference>
<dbReference type="GO" id="GO:0071949">
    <property type="term" value="F:FAD binding"/>
    <property type="evidence" value="ECO:0007669"/>
    <property type="project" value="InterPro"/>
</dbReference>
<dbReference type="PANTHER" id="PTHR43476">
    <property type="entry name" value="3-(3-HYDROXY-PHENYL)PROPIONATE/3-HYDROXYCINNAMIC ACID HYDROXYLASE"/>
    <property type="match status" value="1"/>
</dbReference>
<keyword evidence="1" id="KW-0560">Oxidoreductase</keyword>
<proteinExistence type="predicted"/>
<evidence type="ECO:0000259" key="2">
    <source>
        <dbReference type="Pfam" id="PF01494"/>
    </source>
</evidence>
<name>A0A3M8CXN8_9BACL</name>
<keyword evidence="4" id="KW-1185">Reference proteome</keyword>
<dbReference type="PRINTS" id="PR00420">
    <property type="entry name" value="RNGMNOXGNASE"/>
</dbReference>
<dbReference type="AlphaFoldDB" id="A0A3M8CXN8"/>
<dbReference type="RefSeq" id="WP_122926045.1">
    <property type="nucleotide sequence ID" value="NZ_RHHU01000017.1"/>
</dbReference>
<organism evidence="3 4">
    <name type="scientific">Brevibacillus nitrificans</name>
    <dbReference type="NCBI Taxonomy" id="651560"/>
    <lineage>
        <taxon>Bacteria</taxon>
        <taxon>Bacillati</taxon>
        <taxon>Bacillota</taxon>
        <taxon>Bacilli</taxon>
        <taxon>Bacillales</taxon>
        <taxon>Paenibacillaceae</taxon>
        <taxon>Brevibacillus</taxon>
    </lineage>
</organism>
<dbReference type="InterPro" id="IPR036188">
    <property type="entry name" value="FAD/NAD-bd_sf"/>
</dbReference>
<reference evidence="3 4" key="1">
    <citation type="submission" date="2018-10" db="EMBL/GenBank/DDBJ databases">
        <title>Phylogenomics of Brevibacillus.</title>
        <authorList>
            <person name="Dunlap C."/>
        </authorList>
    </citation>
    <scope>NUCLEOTIDE SEQUENCE [LARGE SCALE GENOMIC DNA]</scope>
    <source>
        <strain evidence="3 4">JCM 15774</strain>
    </source>
</reference>
<dbReference type="Pfam" id="PF01494">
    <property type="entry name" value="FAD_binding_3"/>
    <property type="match status" value="1"/>
</dbReference>
<sequence length="411" mass="46153">MAEQQPIIISGAGPVGLTLAEILTQQGIPVVVLEKSTQPSKEWRASTFHAGTLELLESTGLAKELLKLGIVADKVQYRDRTTGLYAEFDFGLLKEETKYPFRLQLPQSTYVKLLNERLQKSELAELRYGTEVTGMQQDEEGVTVTVQTAEGIKTLRTPYLLGADGARSTIRKLMGMPFEGYTLEERFLLVGTPVPFSNYLPDISYVNYISDPQEFLFILKVPEAWRLLYPIPPSVSDEEALSDQRIQGSLQRALQTTDQFPIVERMIYRVHQRVADQFYQGRAVLLGDAAHINSPMGGLGLNSGIHDAVDLGRRMVRIIQGQTDPEAELAMYSQVRRKVAIEYVKQITEKNTSVLTEKDPEKRVKMQQEYAEMANDPVRARSWLLRSGMIASVREQGIGNRPDTVATDSKQ</sequence>
<evidence type="ECO:0000256" key="1">
    <source>
        <dbReference type="ARBA" id="ARBA00023002"/>
    </source>
</evidence>
<dbReference type="InterPro" id="IPR002938">
    <property type="entry name" value="FAD-bd"/>
</dbReference>
<evidence type="ECO:0000313" key="3">
    <source>
        <dbReference type="EMBL" id="RNB80534.1"/>
    </source>
</evidence>
<dbReference type="Gene3D" id="3.50.50.60">
    <property type="entry name" value="FAD/NAD(P)-binding domain"/>
    <property type="match status" value="1"/>
</dbReference>
<keyword evidence="3" id="KW-0503">Monooxygenase</keyword>
<protein>
    <submittedName>
        <fullName evidence="3">FAD-dependent monooxygenase</fullName>
    </submittedName>
</protein>
<evidence type="ECO:0000313" key="4">
    <source>
        <dbReference type="Proteomes" id="UP000269573"/>
    </source>
</evidence>
<gene>
    <name evidence="3" type="ORF">EDM59_24720</name>
</gene>
<dbReference type="InterPro" id="IPR050631">
    <property type="entry name" value="PheA/TfdB_FAD_monoxygenase"/>
</dbReference>
<comment type="caution">
    <text evidence="3">The sequence shown here is derived from an EMBL/GenBank/DDBJ whole genome shotgun (WGS) entry which is preliminary data.</text>
</comment>
<dbReference type="GO" id="GO:0008688">
    <property type="term" value="F:3-(3-hydroxyphenyl)propionate hydroxylase activity"/>
    <property type="evidence" value="ECO:0007669"/>
    <property type="project" value="TreeGrafter"/>
</dbReference>
<dbReference type="PANTHER" id="PTHR43476:SF3">
    <property type="entry name" value="FAD-BINDING MONOOXYGENASE"/>
    <property type="match status" value="1"/>
</dbReference>
<dbReference type="Gene3D" id="3.30.70.2450">
    <property type="match status" value="1"/>
</dbReference>
<accession>A0A3M8CXN8</accession>